<keyword evidence="1" id="KW-1133">Transmembrane helix</keyword>
<gene>
    <name evidence="2" type="ORF">DRO07_01220</name>
</gene>
<evidence type="ECO:0008006" key="4">
    <source>
        <dbReference type="Google" id="ProtNLM"/>
    </source>
</evidence>
<evidence type="ECO:0000313" key="3">
    <source>
        <dbReference type="Proteomes" id="UP000277633"/>
    </source>
</evidence>
<evidence type="ECO:0000256" key="1">
    <source>
        <dbReference type="SAM" id="Phobius"/>
    </source>
</evidence>
<reference evidence="2 3" key="1">
    <citation type="submission" date="2018-06" db="EMBL/GenBank/DDBJ databases">
        <title>Extensive metabolic versatility and redundancy in microbially diverse, dynamic hydrothermal sediments.</title>
        <authorList>
            <person name="Dombrowski N."/>
            <person name="Teske A."/>
            <person name="Baker B.J."/>
        </authorList>
    </citation>
    <scope>NUCLEOTIDE SEQUENCE [LARGE SCALE GENOMIC DNA]</scope>
    <source>
        <strain evidence="2">B9_G13</strain>
    </source>
</reference>
<keyword evidence="1" id="KW-0472">Membrane</keyword>
<proteinExistence type="predicted"/>
<dbReference type="EMBL" id="QMWO01000029">
    <property type="protein sequence ID" value="RLG70012.1"/>
    <property type="molecule type" value="Genomic_DNA"/>
</dbReference>
<feature type="transmembrane region" description="Helical" evidence="1">
    <location>
        <begin position="156"/>
        <end position="179"/>
    </location>
</feature>
<dbReference type="AlphaFoldDB" id="A0A497JG75"/>
<feature type="transmembrane region" description="Helical" evidence="1">
    <location>
        <begin position="123"/>
        <end position="144"/>
    </location>
</feature>
<sequence length="263" mass="29635">MKLTKFLKEAMHLLLKEPKLFIPKIAVSLLYSVVMLLLSFLLVTHKDIIFLASSGGALSYGQLQDVSVLLFSLLFLLVLSLIMLVIDILVNAMYPVLVNDFYSKGKLSLKRAFLIAMKNSRRVVPTFFIIVILLSVPTAILNSYVLKAHSLTDSLIIALVTLGIYFVLLILFYFLYPAIMLNKRSLSRCFSENFILARKNIGIVAKASLIPFIASLISFVFAFVSALEPLLILLFLVYRTLIAIMFTYHMVLSPAIYLKVRSQ</sequence>
<feature type="transmembrane region" description="Helical" evidence="1">
    <location>
        <begin position="230"/>
        <end position="258"/>
    </location>
</feature>
<feature type="transmembrane region" description="Helical" evidence="1">
    <location>
        <begin position="21"/>
        <end position="43"/>
    </location>
</feature>
<dbReference type="Proteomes" id="UP000277633">
    <property type="component" value="Unassembled WGS sequence"/>
</dbReference>
<comment type="caution">
    <text evidence="2">The sequence shown here is derived from an EMBL/GenBank/DDBJ whole genome shotgun (WGS) entry which is preliminary data.</text>
</comment>
<protein>
    <recommendedName>
        <fullName evidence="4">DUF4013 domain-containing protein</fullName>
    </recommendedName>
</protein>
<feature type="transmembrane region" description="Helical" evidence="1">
    <location>
        <begin position="200"/>
        <end position="224"/>
    </location>
</feature>
<keyword evidence="1" id="KW-0812">Transmembrane</keyword>
<feature type="transmembrane region" description="Helical" evidence="1">
    <location>
        <begin position="69"/>
        <end position="102"/>
    </location>
</feature>
<name>A0A497JG75_9ARCH</name>
<organism evidence="2 3">
    <name type="scientific">Candidatus Iainarchaeum sp</name>
    <dbReference type="NCBI Taxonomy" id="3101447"/>
    <lineage>
        <taxon>Archaea</taxon>
        <taxon>Candidatus Iainarchaeota</taxon>
        <taxon>Candidatus Iainarchaeia</taxon>
        <taxon>Candidatus Iainarchaeales</taxon>
        <taxon>Candidatus Iainarchaeaceae</taxon>
        <taxon>Candidatus Iainarchaeum</taxon>
    </lineage>
</organism>
<evidence type="ECO:0000313" key="2">
    <source>
        <dbReference type="EMBL" id="RLG70012.1"/>
    </source>
</evidence>
<accession>A0A497JG75</accession>